<dbReference type="OrthoDB" id="1263707at2759"/>
<evidence type="ECO:0000256" key="12">
    <source>
        <dbReference type="ARBA" id="ARBA00023054"/>
    </source>
</evidence>
<dbReference type="KEGG" id="nta:107785782"/>
<dbReference type="Pfam" id="PF12061">
    <property type="entry name" value="NB-LRR"/>
    <property type="match status" value="1"/>
</dbReference>
<organism evidence="16">
    <name type="scientific">Nicotiana tabacum</name>
    <name type="common">Common tobacco</name>
    <dbReference type="NCBI Taxonomy" id="4097"/>
    <lineage>
        <taxon>Eukaryota</taxon>
        <taxon>Viridiplantae</taxon>
        <taxon>Streptophyta</taxon>
        <taxon>Embryophyta</taxon>
        <taxon>Tracheophyta</taxon>
        <taxon>Spermatophyta</taxon>
        <taxon>Magnoliopsida</taxon>
        <taxon>eudicotyledons</taxon>
        <taxon>Gunneridae</taxon>
        <taxon>Pentapetalae</taxon>
        <taxon>asterids</taxon>
        <taxon>lamiids</taxon>
        <taxon>Solanales</taxon>
        <taxon>Solanaceae</taxon>
        <taxon>Nicotianoideae</taxon>
        <taxon>Nicotianeae</taxon>
        <taxon>Nicotiana</taxon>
    </lineage>
</organism>
<evidence type="ECO:0000256" key="2">
    <source>
        <dbReference type="ARBA" id="ARBA00004370"/>
    </source>
</evidence>
<feature type="domain" description="Late blight resistance protein R1A-like N-terminal" evidence="15">
    <location>
        <begin position="2"/>
        <end position="136"/>
    </location>
</feature>
<proteinExistence type="inferred from homology"/>
<dbReference type="PaxDb" id="4097-A0A1S3ZE58"/>
<evidence type="ECO:0000259" key="15">
    <source>
        <dbReference type="Pfam" id="PF12061"/>
    </source>
</evidence>
<dbReference type="InterPro" id="IPR038005">
    <property type="entry name" value="RX-like_CC"/>
</dbReference>
<evidence type="ECO:0000256" key="6">
    <source>
        <dbReference type="ARBA" id="ARBA00022614"/>
    </source>
</evidence>
<feature type="domain" description="NB-ARC" evidence="14">
    <location>
        <begin position="287"/>
        <end position="426"/>
    </location>
</feature>
<dbReference type="GO" id="GO:0005524">
    <property type="term" value="F:ATP binding"/>
    <property type="evidence" value="ECO:0007669"/>
    <property type="project" value="UniProtKB-KW"/>
</dbReference>
<comment type="function">
    <text evidence="1">Confers resistance to late blight (Phytophthora infestans) races carrying the avirulence gene Avr1. Resistance proteins guard the plant against pathogens that contain an appropriate avirulence protein via an indirect interaction with this avirulence protein. That triggers a defense system including the hypersensitive response, which restricts the pathogen growth.</text>
</comment>
<dbReference type="Pfam" id="PF00931">
    <property type="entry name" value="NB-ARC"/>
    <property type="match status" value="1"/>
</dbReference>
<keyword evidence="13" id="KW-0472">Membrane</keyword>
<evidence type="ECO:0000256" key="3">
    <source>
        <dbReference type="ARBA" id="ARBA00004496"/>
    </source>
</evidence>
<reference evidence="16" key="1">
    <citation type="submission" date="2025-08" db="UniProtKB">
        <authorList>
            <consortium name="RefSeq"/>
        </authorList>
    </citation>
    <scope>IDENTIFICATION</scope>
</reference>
<dbReference type="PRINTS" id="PR00364">
    <property type="entry name" value="DISEASERSIST"/>
</dbReference>
<keyword evidence="7" id="KW-0381">Hypersensitive response</keyword>
<dbReference type="GO" id="GO:0005737">
    <property type="term" value="C:cytoplasm"/>
    <property type="evidence" value="ECO:0007669"/>
    <property type="project" value="UniProtKB-SubCell"/>
</dbReference>
<sequence>MIYIDVLQALKIVQSRWYPVIRIKYVVDCEVGFLETLLHNLEELSISSNNVAIKQLQEMLSFLRDNLTKLQALEFHFQDIDSVIVDAGLPVYSLIVKEKDKEDTAVGETNNVLVLDLQGKIQNMQAMIYLITRKTFLLQLNLPGIDGVGSADFILDNKETFLSLYSNSVESVKSQLQTIQKELMCFQAVVKQHGGLQHFATQVIGLVYEVEYIFDACKKKDIPGWCLLIWILNVGEDIRMLMAEVAEVQEKNAFDFALHNTTDATNADTYSHFARIPGMNEELVGRKDVMDELRHKLTKGSSKIDVISIAGMPGVGKTTLANRLYFDQSVVSPFDIRAQMCVSQEYTRKDILLTILGDLVGETAELEKQAENVLAYKLRKKLIRTRYLIVIDDIWHTNAWDDLHLCFPDDNKGSRIILTTRNCDVAL</sequence>
<evidence type="ECO:0000256" key="10">
    <source>
        <dbReference type="ARBA" id="ARBA00022821"/>
    </source>
</evidence>
<name>A0A1S3ZE58_TOBAC</name>
<dbReference type="GO" id="GO:0016020">
    <property type="term" value="C:membrane"/>
    <property type="evidence" value="ECO:0007669"/>
    <property type="project" value="UniProtKB-SubCell"/>
</dbReference>
<evidence type="ECO:0000313" key="16">
    <source>
        <dbReference type="RefSeq" id="XP_016462639.1"/>
    </source>
</evidence>
<dbReference type="Gene3D" id="3.40.50.300">
    <property type="entry name" value="P-loop containing nucleotide triphosphate hydrolases"/>
    <property type="match status" value="1"/>
</dbReference>
<dbReference type="GO" id="GO:0043531">
    <property type="term" value="F:ADP binding"/>
    <property type="evidence" value="ECO:0007669"/>
    <property type="project" value="InterPro"/>
</dbReference>
<dbReference type="InterPro" id="IPR027417">
    <property type="entry name" value="P-loop_NTPase"/>
</dbReference>
<dbReference type="InterPro" id="IPR002182">
    <property type="entry name" value="NB-ARC"/>
</dbReference>
<protein>
    <submittedName>
        <fullName evidence="16">Late blight resistance protein homolog R1B-17</fullName>
    </submittedName>
</protein>
<dbReference type="OMA" id="YEVEYIF"/>
<keyword evidence="12" id="KW-0175">Coiled coil</keyword>
<dbReference type="PANTHER" id="PTHR19338">
    <property type="entry name" value="TRANSLOCASE OF INNER MITOCHONDRIAL MEMBRANE 13 HOMOLOG"/>
    <property type="match status" value="1"/>
</dbReference>
<dbReference type="FunFam" id="3.40.50.300:FF:001091">
    <property type="entry name" value="Probable disease resistance protein At1g61300"/>
    <property type="match status" value="1"/>
</dbReference>
<evidence type="ECO:0000256" key="13">
    <source>
        <dbReference type="ARBA" id="ARBA00023136"/>
    </source>
</evidence>
<evidence type="ECO:0000256" key="11">
    <source>
        <dbReference type="ARBA" id="ARBA00022840"/>
    </source>
</evidence>
<dbReference type="PANTHER" id="PTHR19338:SF73">
    <property type="entry name" value="DISEASE RESISTANCE PROTEIN RGA2-LIKE"/>
    <property type="match status" value="1"/>
</dbReference>
<dbReference type="GO" id="GO:0009626">
    <property type="term" value="P:plant-type hypersensitive response"/>
    <property type="evidence" value="ECO:0007669"/>
    <property type="project" value="UniProtKB-KW"/>
</dbReference>
<comment type="subcellular location">
    <subcellularLocation>
        <location evidence="3">Cytoplasm</location>
    </subcellularLocation>
    <subcellularLocation>
        <location evidence="2">Membrane</location>
    </subcellularLocation>
</comment>
<accession>A0A1S3ZE58</accession>
<keyword evidence="8" id="KW-0677">Repeat</keyword>
<gene>
    <name evidence="16" type="primary">LOC107785782</name>
</gene>
<keyword evidence="6" id="KW-0433">Leucine-rich repeat</keyword>
<evidence type="ECO:0000256" key="7">
    <source>
        <dbReference type="ARBA" id="ARBA00022667"/>
    </source>
</evidence>
<dbReference type="RefSeq" id="XP_016462639.1">
    <property type="nucleotide sequence ID" value="XM_016607153.1"/>
</dbReference>
<evidence type="ECO:0000256" key="5">
    <source>
        <dbReference type="ARBA" id="ARBA00022490"/>
    </source>
</evidence>
<dbReference type="InterPro" id="IPR021929">
    <property type="entry name" value="R1A-like_N"/>
</dbReference>
<dbReference type="SMR" id="A0A1S3ZE58"/>
<evidence type="ECO:0000256" key="1">
    <source>
        <dbReference type="ARBA" id="ARBA00002074"/>
    </source>
</evidence>
<keyword evidence="9" id="KW-0547">Nucleotide-binding</keyword>
<evidence type="ECO:0000259" key="14">
    <source>
        <dbReference type="Pfam" id="PF00931"/>
    </source>
</evidence>
<keyword evidence="11" id="KW-0067">ATP-binding</keyword>
<keyword evidence="5" id="KW-0963">Cytoplasm</keyword>
<dbReference type="CDD" id="cd14798">
    <property type="entry name" value="RX-CC_like"/>
    <property type="match status" value="1"/>
</dbReference>
<dbReference type="STRING" id="4097.A0A1S3ZE58"/>
<evidence type="ECO:0000256" key="4">
    <source>
        <dbReference type="ARBA" id="ARBA00008894"/>
    </source>
</evidence>
<keyword evidence="10" id="KW-0611">Plant defense</keyword>
<comment type="similarity">
    <text evidence="4">Belongs to the disease resistance NB-LRR family.</text>
</comment>
<evidence type="ECO:0000256" key="8">
    <source>
        <dbReference type="ARBA" id="ARBA00022737"/>
    </source>
</evidence>
<dbReference type="SUPFAM" id="SSF52540">
    <property type="entry name" value="P-loop containing nucleoside triphosphate hydrolases"/>
    <property type="match status" value="1"/>
</dbReference>
<evidence type="ECO:0000256" key="9">
    <source>
        <dbReference type="ARBA" id="ARBA00022741"/>
    </source>
</evidence>
<dbReference type="AlphaFoldDB" id="A0A1S3ZE58"/>